<dbReference type="Pfam" id="PF00672">
    <property type="entry name" value="HAMP"/>
    <property type="match status" value="1"/>
</dbReference>
<dbReference type="Gene3D" id="3.30.450.20">
    <property type="entry name" value="PAS domain"/>
    <property type="match status" value="3"/>
</dbReference>
<accession>A0A7G5BZV7</accession>
<evidence type="ECO:0000256" key="9">
    <source>
        <dbReference type="PROSITE-ProRule" id="PRU00284"/>
    </source>
</evidence>
<feature type="transmembrane region" description="Helical" evidence="11">
    <location>
        <begin position="23"/>
        <end position="45"/>
    </location>
</feature>
<protein>
    <submittedName>
        <fullName evidence="14">HAMP domain-containing protein</fullName>
    </submittedName>
</protein>
<gene>
    <name evidence="14" type="ORF">FPL14_15770</name>
</gene>
<feature type="compositionally biased region" description="Low complexity" evidence="10">
    <location>
        <begin position="197"/>
        <end position="224"/>
    </location>
</feature>
<dbReference type="InterPro" id="IPR003660">
    <property type="entry name" value="HAMP_dom"/>
</dbReference>
<dbReference type="PROSITE" id="PS50885">
    <property type="entry name" value="HAMP"/>
    <property type="match status" value="1"/>
</dbReference>
<feature type="compositionally biased region" description="Acidic residues" evidence="10">
    <location>
        <begin position="265"/>
        <end position="277"/>
    </location>
</feature>
<evidence type="ECO:0000256" key="3">
    <source>
        <dbReference type="ARBA" id="ARBA00022500"/>
    </source>
</evidence>
<name>A0A7G5BZV7_9BACL</name>
<dbReference type="CDD" id="cd18774">
    <property type="entry name" value="PDC2_HK_sensor"/>
    <property type="match status" value="1"/>
</dbReference>
<dbReference type="SMART" id="SM00283">
    <property type="entry name" value="MA"/>
    <property type="match status" value="1"/>
</dbReference>
<evidence type="ECO:0000256" key="6">
    <source>
        <dbReference type="ARBA" id="ARBA00023136"/>
    </source>
</evidence>
<feature type="domain" description="HAMP" evidence="13">
    <location>
        <begin position="364"/>
        <end position="416"/>
    </location>
</feature>
<keyword evidence="5 11" id="KW-1133">Transmembrane helix</keyword>
<dbReference type="AlphaFoldDB" id="A0A7G5BZV7"/>
<organism evidence="14 15">
    <name type="scientific">Cohnella cholangitidis</name>
    <dbReference type="NCBI Taxonomy" id="2598458"/>
    <lineage>
        <taxon>Bacteria</taxon>
        <taxon>Bacillati</taxon>
        <taxon>Bacillota</taxon>
        <taxon>Bacilli</taxon>
        <taxon>Bacillales</taxon>
        <taxon>Paenibacillaceae</taxon>
        <taxon>Cohnella</taxon>
    </lineage>
</organism>
<keyword evidence="4 11" id="KW-0812">Transmembrane</keyword>
<dbReference type="PANTHER" id="PTHR32089">
    <property type="entry name" value="METHYL-ACCEPTING CHEMOTAXIS PROTEIN MCPB"/>
    <property type="match status" value="1"/>
</dbReference>
<evidence type="ECO:0000256" key="11">
    <source>
        <dbReference type="SAM" id="Phobius"/>
    </source>
</evidence>
<dbReference type="EMBL" id="CP041969">
    <property type="protein sequence ID" value="QMV42491.1"/>
    <property type="molecule type" value="Genomic_DNA"/>
</dbReference>
<dbReference type="GO" id="GO:0007165">
    <property type="term" value="P:signal transduction"/>
    <property type="evidence" value="ECO:0007669"/>
    <property type="project" value="UniProtKB-KW"/>
</dbReference>
<dbReference type="RefSeq" id="WP_182298487.1">
    <property type="nucleotide sequence ID" value="NZ_CP041969.1"/>
</dbReference>
<dbReference type="SMART" id="SM00304">
    <property type="entry name" value="HAMP"/>
    <property type="match status" value="1"/>
</dbReference>
<evidence type="ECO:0000256" key="1">
    <source>
        <dbReference type="ARBA" id="ARBA00004651"/>
    </source>
</evidence>
<evidence type="ECO:0000256" key="8">
    <source>
        <dbReference type="ARBA" id="ARBA00029447"/>
    </source>
</evidence>
<evidence type="ECO:0000256" key="10">
    <source>
        <dbReference type="SAM" id="MobiDB-lite"/>
    </source>
</evidence>
<sequence>MIDREKWNWKVWLSGFRTIQNQFLMIFLSAILVILIAMTAVSYSFSRQLVKDGAEEKLQSQTHRYVNEIGNKLLASIFTPQTLAPVVEAHGTLGGGVSYGEPYIDGTTGTAMVKASVPYYDEQQALLGYATQNISLDSIQQLVGGISVGRNGSAFLIDKNGLVLADKDYVKIMKDNLTKDSNASLARLTEIMLEGSAVEANAEPNSAEESVPSESADDQSAADSEAGETAEDTESELSDLGLEIDLDSEDADSAAELDDLGLEIDLGSGEEGEDNPISEDAPIIDPGADAIPSIELTEGMGTYEKTGRTIRVYYVTVPDTGWVLALSIPESELYGPLFKLFEPMILLIVAACALVALCAHLYSRYILKNIRDINRLAIAMSEGDFTKRTQLRSGNELQSLGNSFNRTLDGLCDTMDEMSRFSIELSSHANQMKLGTEETTRAAEEIASSVQNMSAGAEHGAGIILGFKEVAQEVLGQVKEINASTEHMTDVAEKARKASEGGIKSLSHVIRQMDAIYQSVQASSGDVMKLKQHSNAIDEIVAFITSIASQTSLLSLNAAIEAARAGEAGKGFSVVSMEIRKLADQSGNAAGEIGVLLAEVQTAITQAARTMEEGTGAAEEGLELARQAEKSFGAIGSSIEKVTQQATRVYGSVRRIEERAGRMNSSVKEMLMIASKNANDSGTIAAAAEQQNASMQQVAASAALLADLSQQLKAKVQPFRKRAAR</sequence>
<dbReference type="PROSITE" id="PS50111">
    <property type="entry name" value="CHEMOTAXIS_TRANSDUC_2"/>
    <property type="match status" value="1"/>
</dbReference>
<keyword evidence="3" id="KW-0145">Chemotaxis</keyword>
<feature type="region of interest" description="Disordered" evidence="10">
    <location>
        <begin position="197"/>
        <end position="238"/>
    </location>
</feature>
<evidence type="ECO:0000259" key="13">
    <source>
        <dbReference type="PROSITE" id="PS50885"/>
    </source>
</evidence>
<evidence type="ECO:0000313" key="15">
    <source>
        <dbReference type="Proteomes" id="UP000515679"/>
    </source>
</evidence>
<evidence type="ECO:0000256" key="2">
    <source>
        <dbReference type="ARBA" id="ARBA00022475"/>
    </source>
</evidence>
<feature type="compositionally biased region" description="Acidic residues" evidence="10">
    <location>
        <begin position="225"/>
        <end position="238"/>
    </location>
</feature>
<feature type="transmembrane region" description="Helical" evidence="11">
    <location>
        <begin position="340"/>
        <end position="362"/>
    </location>
</feature>
<evidence type="ECO:0000313" key="14">
    <source>
        <dbReference type="EMBL" id="QMV42491.1"/>
    </source>
</evidence>
<evidence type="ECO:0000256" key="4">
    <source>
        <dbReference type="ARBA" id="ARBA00022692"/>
    </source>
</evidence>
<dbReference type="InterPro" id="IPR004089">
    <property type="entry name" value="MCPsignal_dom"/>
</dbReference>
<keyword evidence="7 9" id="KW-0807">Transducer</keyword>
<dbReference type="Pfam" id="PF02743">
    <property type="entry name" value="dCache_1"/>
    <property type="match status" value="1"/>
</dbReference>
<evidence type="ECO:0000256" key="5">
    <source>
        <dbReference type="ARBA" id="ARBA00022989"/>
    </source>
</evidence>
<dbReference type="Gene3D" id="1.10.287.950">
    <property type="entry name" value="Methyl-accepting chemotaxis protein"/>
    <property type="match status" value="1"/>
</dbReference>
<dbReference type="Proteomes" id="UP000515679">
    <property type="component" value="Chromosome"/>
</dbReference>
<dbReference type="KEGG" id="cchl:FPL14_15770"/>
<proteinExistence type="inferred from homology"/>
<dbReference type="SUPFAM" id="SSF58104">
    <property type="entry name" value="Methyl-accepting chemotaxis protein (MCP) signaling domain"/>
    <property type="match status" value="1"/>
</dbReference>
<comment type="similarity">
    <text evidence="8">Belongs to the methyl-accepting chemotaxis (MCP) protein family.</text>
</comment>
<reference evidence="14 15" key="1">
    <citation type="submission" date="2019-07" db="EMBL/GenBank/DDBJ databases">
        <authorList>
            <person name="Kim J.K."/>
            <person name="Cheong H.-M."/>
            <person name="Choi Y."/>
            <person name="Hwang K.J."/>
            <person name="Lee S."/>
            <person name="Choi C."/>
        </authorList>
    </citation>
    <scope>NUCLEOTIDE SEQUENCE [LARGE SCALE GENOMIC DNA]</scope>
    <source>
        <strain evidence="14 15">KS 22</strain>
    </source>
</reference>
<dbReference type="Pfam" id="PF00015">
    <property type="entry name" value="MCPsignal"/>
    <property type="match status" value="1"/>
</dbReference>
<dbReference type="GO" id="GO:0005886">
    <property type="term" value="C:plasma membrane"/>
    <property type="evidence" value="ECO:0007669"/>
    <property type="project" value="UniProtKB-SubCell"/>
</dbReference>
<feature type="domain" description="Methyl-accepting transducer" evidence="12">
    <location>
        <begin position="435"/>
        <end position="706"/>
    </location>
</feature>
<dbReference type="InterPro" id="IPR033479">
    <property type="entry name" value="dCache_1"/>
</dbReference>
<dbReference type="GO" id="GO:0006935">
    <property type="term" value="P:chemotaxis"/>
    <property type="evidence" value="ECO:0007669"/>
    <property type="project" value="UniProtKB-KW"/>
</dbReference>
<keyword evidence="15" id="KW-1185">Reference proteome</keyword>
<evidence type="ECO:0000259" key="12">
    <source>
        <dbReference type="PROSITE" id="PS50111"/>
    </source>
</evidence>
<dbReference type="PANTHER" id="PTHR32089:SF112">
    <property type="entry name" value="LYSOZYME-LIKE PROTEIN-RELATED"/>
    <property type="match status" value="1"/>
</dbReference>
<dbReference type="CDD" id="cd06225">
    <property type="entry name" value="HAMP"/>
    <property type="match status" value="1"/>
</dbReference>
<comment type="subcellular location">
    <subcellularLocation>
        <location evidence="1">Cell membrane</location>
        <topology evidence="1">Multi-pass membrane protein</topology>
    </subcellularLocation>
</comment>
<keyword evidence="6 11" id="KW-0472">Membrane</keyword>
<feature type="region of interest" description="Disordered" evidence="10">
    <location>
        <begin position="265"/>
        <end position="285"/>
    </location>
</feature>
<keyword evidence="2" id="KW-1003">Cell membrane</keyword>
<evidence type="ECO:0000256" key="7">
    <source>
        <dbReference type="ARBA" id="ARBA00023224"/>
    </source>
</evidence>
<dbReference type="CDD" id="cd18773">
    <property type="entry name" value="PDC1_HK_sensor"/>
    <property type="match status" value="1"/>
</dbReference>